<sequence length="64" mass="7262">MPKMLTERPNQKTQSAYKVAKAVNFRIRQTKTPSDALEPYDWGPKGEPKGQPFKFVPGEGWKIG</sequence>
<protein>
    <submittedName>
        <fullName evidence="2">Uncharacterized protein</fullName>
    </submittedName>
</protein>
<keyword evidence="3" id="KW-1185">Reference proteome</keyword>
<dbReference type="Proteomes" id="UP001423409">
    <property type="component" value="Unassembled WGS sequence"/>
</dbReference>
<dbReference type="RefSeq" id="WP_345444516.1">
    <property type="nucleotide sequence ID" value="NZ_BAABQU010000017.1"/>
</dbReference>
<proteinExistence type="predicted"/>
<reference evidence="2 3" key="1">
    <citation type="submission" date="2024-02" db="EMBL/GenBank/DDBJ databases">
        <title>Deinococcus caeni NBRC 101312.</title>
        <authorList>
            <person name="Ichikawa N."/>
            <person name="Katano-Makiyama Y."/>
            <person name="Hidaka K."/>
        </authorList>
    </citation>
    <scope>NUCLEOTIDE SEQUENCE [LARGE SCALE GENOMIC DNA]</scope>
    <source>
        <strain evidence="2 3">NBRC 101312</strain>
    </source>
</reference>
<dbReference type="EMBL" id="BAABQU010000017">
    <property type="protein sequence ID" value="GAA5440195.1"/>
    <property type="molecule type" value="Genomic_DNA"/>
</dbReference>
<name>A0ABP9UEY3_9DEIO</name>
<comment type="caution">
    <text evidence="2">The sequence shown here is derived from an EMBL/GenBank/DDBJ whole genome shotgun (WGS) entry which is preliminary data.</text>
</comment>
<accession>A0ABP9UEY3</accession>
<feature type="region of interest" description="Disordered" evidence="1">
    <location>
        <begin position="34"/>
        <end position="64"/>
    </location>
</feature>
<organism evidence="2 3">
    <name type="scientific">Deinococcus caeni</name>
    <dbReference type="NCBI Taxonomy" id="569127"/>
    <lineage>
        <taxon>Bacteria</taxon>
        <taxon>Thermotogati</taxon>
        <taxon>Deinococcota</taxon>
        <taxon>Deinococci</taxon>
        <taxon>Deinococcales</taxon>
        <taxon>Deinococcaceae</taxon>
        <taxon>Deinococcus</taxon>
    </lineage>
</organism>
<gene>
    <name evidence="2" type="ORF">Dcae01_01705</name>
</gene>
<evidence type="ECO:0000313" key="3">
    <source>
        <dbReference type="Proteomes" id="UP001423409"/>
    </source>
</evidence>
<evidence type="ECO:0000256" key="1">
    <source>
        <dbReference type="SAM" id="MobiDB-lite"/>
    </source>
</evidence>
<evidence type="ECO:0000313" key="2">
    <source>
        <dbReference type="EMBL" id="GAA5440195.1"/>
    </source>
</evidence>